<gene>
    <name evidence="1" type="ORF">KK083_29900</name>
</gene>
<dbReference type="NCBIfam" id="TIGR01200">
    <property type="entry name" value="GLPGLI"/>
    <property type="match status" value="1"/>
</dbReference>
<evidence type="ECO:0000313" key="1">
    <source>
        <dbReference type="EMBL" id="MBT1701143.1"/>
    </source>
</evidence>
<dbReference type="Proteomes" id="UP001319200">
    <property type="component" value="Unassembled WGS sequence"/>
</dbReference>
<reference evidence="1 2" key="1">
    <citation type="submission" date="2021-05" db="EMBL/GenBank/DDBJ databases">
        <title>A Polyphasic approach of four new species of the genus Ohtaekwangia: Ohtaekwangia histidinii sp. nov., Ohtaekwangia cretensis sp. nov., Ohtaekwangia indiensis sp. nov., Ohtaekwangia reichenbachii sp. nov. from diverse environment.</title>
        <authorList>
            <person name="Octaviana S."/>
        </authorList>
    </citation>
    <scope>NUCLEOTIDE SEQUENCE [LARGE SCALE GENOMIC DNA]</scope>
    <source>
        <strain evidence="1 2">PWU4</strain>
    </source>
</reference>
<dbReference type="InterPro" id="IPR005901">
    <property type="entry name" value="GLPGLI"/>
</dbReference>
<dbReference type="AlphaFoldDB" id="A0AAP2DTP1"/>
<sequence>MKRILILLGVLVCLAAAQVVLGQTEGHIIYEVKVNLHRTLPKEREEMKAMIPEFRTNQDQLFFNASESLYKPVEEDEDEDADMGGGGMRMRIMRPNNIIYIDQNTSRRVMEQDFMGKKYLIEDSLKIMAWKFGSETKEVKGYLCRQAMFYNEERKQNVVAWYTDKLRPFLGPEGFNTLPGAVLEVNVNDGERIISAKSITLRALKKNELKVPSDGTKITQEEFRKKVSEQMERRRAEGANVIIRN</sequence>
<dbReference type="RefSeq" id="WP_254169829.1">
    <property type="nucleotide sequence ID" value="NZ_JAHESF010000058.1"/>
</dbReference>
<organism evidence="1 2">
    <name type="scientific">Chryseosolibacter histidini</name>
    <dbReference type="NCBI Taxonomy" id="2782349"/>
    <lineage>
        <taxon>Bacteria</taxon>
        <taxon>Pseudomonadati</taxon>
        <taxon>Bacteroidota</taxon>
        <taxon>Cytophagia</taxon>
        <taxon>Cytophagales</taxon>
        <taxon>Chryseotaleaceae</taxon>
        <taxon>Chryseosolibacter</taxon>
    </lineage>
</organism>
<name>A0AAP2DTP1_9BACT</name>
<dbReference type="EMBL" id="JAHESF010000058">
    <property type="protein sequence ID" value="MBT1701143.1"/>
    <property type="molecule type" value="Genomic_DNA"/>
</dbReference>
<comment type="caution">
    <text evidence="1">The sequence shown here is derived from an EMBL/GenBank/DDBJ whole genome shotgun (WGS) entry which is preliminary data.</text>
</comment>
<accession>A0AAP2DTP1</accession>
<protein>
    <submittedName>
        <fullName evidence="1">GLPGLI family protein</fullName>
    </submittedName>
</protein>
<proteinExistence type="predicted"/>
<keyword evidence="2" id="KW-1185">Reference proteome</keyword>
<evidence type="ECO:0000313" key="2">
    <source>
        <dbReference type="Proteomes" id="UP001319200"/>
    </source>
</evidence>